<dbReference type="InterPro" id="IPR010573">
    <property type="entry name" value="MFS_Str1/Tri12-like"/>
</dbReference>
<dbReference type="FunFam" id="1.20.1250.20:FF:000784">
    <property type="entry name" value="MFS drug efflux pump"/>
    <property type="match status" value="1"/>
</dbReference>
<dbReference type="InterPro" id="IPR036259">
    <property type="entry name" value="MFS_trans_sf"/>
</dbReference>
<feature type="transmembrane region" description="Helical" evidence="6">
    <location>
        <begin position="186"/>
        <end position="207"/>
    </location>
</feature>
<dbReference type="Proteomes" id="UP000799772">
    <property type="component" value="Unassembled WGS sequence"/>
</dbReference>
<feature type="transmembrane region" description="Helical" evidence="6">
    <location>
        <begin position="98"/>
        <end position="117"/>
    </location>
</feature>
<comment type="subcellular location">
    <subcellularLocation>
        <location evidence="1">Membrane</location>
        <topology evidence="1">Multi-pass membrane protein</topology>
    </subcellularLocation>
</comment>
<dbReference type="GO" id="GO:0005886">
    <property type="term" value="C:plasma membrane"/>
    <property type="evidence" value="ECO:0007669"/>
    <property type="project" value="TreeGrafter"/>
</dbReference>
<dbReference type="GO" id="GO:0022857">
    <property type="term" value="F:transmembrane transporter activity"/>
    <property type="evidence" value="ECO:0007669"/>
    <property type="project" value="InterPro"/>
</dbReference>
<proteinExistence type="predicted"/>
<name>A0A9P4M860_9PEZI</name>
<feature type="transmembrane region" description="Helical" evidence="6">
    <location>
        <begin position="389"/>
        <end position="409"/>
    </location>
</feature>
<feature type="transmembrane region" description="Helical" evidence="6">
    <location>
        <begin position="123"/>
        <end position="144"/>
    </location>
</feature>
<feature type="transmembrane region" description="Helical" evidence="6">
    <location>
        <begin position="228"/>
        <end position="247"/>
    </location>
</feature>
<dbReference type="PANTHER" id="PTHR23501:SF109">
    <property type="entry name" value="MAJOR FACILITATOR SUPERFAMILY (MFS) PROFILE DOMAIN-CONTAINING PROTEIN-RELATED"/>
    <property type="match status" value="1"/>
</dbReference>
<evidence type="ECO:0000256" key="4">
    <source>
        <dbReference type="ARBA" id="ARBA00022989"/>
    </source>
</evidence>
<feature type="transmembrane region" description="Helical" evidence="6">
    <location>
        <begin position="296"/>
        <end position="318"/>
    </location>
</feature>
<protein>
    <submittedName>
        <fullName evidence="7">MFS general substrate transporter</fullName>
    </submittedName>
</protein>
<evidence type="ECO:0000313" key="8">
    <source>
        <dbReference type="Proteomes" id="UP000799772"/>
    </source>
</evidence>
<feature type="transmembrane region" description="Helical" evidence="6">
    <location>
        <begin position="69"/>
        <end position="91"/>
    </location>
</feature>
<evidence type="ECO:0000256" key="6">
    <source>
        <dbReference type="SAM" id="Phobius"/>
    </source>
</evidence>
<evidence type="ECO:0000256" key="3">
    <source>
        <dbReference type="ARBA" id="ARBA00022692"/>
    </source>
</evidence>
<gene>
    <name evidence="7" type="ORF">NA57DRAFT_64192</name>
</gene>
<feature type="transmembrane region" description="Helical" evidence="6">
    <location>
        <begin position="421"/>
        <end position="444"/>
    </location>
</feature>
<organism evidence="7 8">
    <name type="scientific">Rhizodiscina lignyota</name>
    <dbReference type="NCBI Taxonomy" id="1504668"/>
    <lineage>
        <taxon>Eukaryota</taxon>
        <taxon>Fungi</taxon>
        <taxon>Dikarya</taxon>
        <taxon>Ascomycota</taxon>
        <taxon>Pezizomycotina</taxon>
        <taxon>Dothideomycetes</taxon>
        <taxon>Pleosporomycetidae</taxon>
        <taxon>Aulographales</taxon>
        <taxon>Rhizodiscinaceae</taxon>
        <taxon>Rhizodiscina</taxon>
    </lineage>
</organism>
<dbReference type="PANTHER" id="PTHR23501">
    <property type="entry name" value="MAJOR FACILITATOR SUPERFAMILY"/>
    <property type="match status" value="1"/>
</dbReference>
<dbReference type="AlphaFoldDB" id="A0A9P4M860"/>
<keyword evidence="2" id="KW-0813">Transport</keyword>
<evidence type="ECO:0000313" key="7">
    <source>
        <dbReference type="EMBL" id="KAF2101366.1"/>
    </source>
</evidence>
<reference evidence="7" key="1">
    <citation type="journal article" date="2020" name="Stud. Mycol.">
        <title>101 Dothideomycetes genomes: a test case for predicting lifestyles and emergence of pathogens.</title>
        <authorList>
            <person name="Haridas S."/>
            <person name="Albert R."/>
            <person name="Binder M."/>
            <person name="Bloem J."/>
            <person name="Labutti K."/>
            <person name="Salamov A."/>
            <person name="Andreopoulos B."/>
            <person name="Baker S."/>
            <person name="Barry K."/>
            <person name="Bills G."/>
            <person name="Bluhm B."/>
            <person name="Cannon C."/>
            <person name="Castanera R."/>
            <person name="Culley D."/>
            <person name="Daum C."/>
            <person name="Ezra D."/>
            <person name="Gonzalez J."/>
            <person name="Henrissat B."/>
            <person name="Kuo A."/>
            <person name="Liang C."/>
            <person name="Lipzen A."/>
            <person name="Lutzoni F."/>
            <person name="Magnuson J."/>
            <person name="Mondo S."/>
            <person name="Nolan M."/>
            <person name="Ohm R."/>
            <person name="Pangilinan J."/>
            <person name="Park H.-J."/>
            <person name="Ramirez L."/>
            <person name="Alfaro M."/>
            <person name="Sun H."/>
            <person name="Tritt A."/>
            <person name="Yoshinaga Y."/>
            <person name="Zwiers L.-H."/>
            <person name="Turgeon B."/>
            <person name="Goodwin S."/>
            <person name="Spatafora J."/>
            <person name="Crous P."/>
            <person name="Grigoriev I."/>
        </authorList>
    </citation>
    <scope>NUCLEOTIDE SEQUENCE</scope>
    <source>
        <strain evidence="7">CBS 133067</strain>
    </source>
</reference>
<sequence>MSSIPQRATSRRPRKNLTMRRSALTVMTFSKIMALVAMAFLWTGSQIPLYLYGAVPPYIYGDLGGVDRWTWYVLGNLFALGATCPFVGSLSDLFGRRYVAIGGAILLILGNIVSATAHTMNVFIGGMVIAGAGAGINELTSLAVTSELAPTKKRGMYVSVLIFTILPFCPSILWGNLIAHYGSWRWIGLVCGVWAFLGLTLTTIFYFPPPRTMTAELSRRDVLRRIDYIGGFLSIGGLLLFMMAVQWGGYQYKWNTPHVLVTLILGLIMIIGFIIYETKFAKWPMFPGRILQEPRILLLTLIITFISGSNFFSVLLFWPTQSYNVYGQDPWQIGIRNIELGFSILSGACIVLVLLSVTKGHIRMLMIGSSILMTAGAGAMAALRVDNIWVSYIVITIAGLGIGGIVVPASIISTIICPDELIATVAALTLSIRVLGGAIGYAIYYNVFAQRFVKGSMVILAGACVENGIKDPEEITTIIELTSAGLLQTIRELPYVPNDEVWQNLVRAGQETYAYAYPYVYYVSIAFGAVSIICSMFLGDIKKYMTDHIANISMPTPSGLSKKYLVLRPLRASS</sequence>
<evidence type="ECO:0000256" key="5">
    <source>
        <dbReference type="ARBA" id="ARBA00023136"/>
    </source>
</evidence>
<keyword evidence="3 6" id="KW-0812">Transmembrane</keyword>
<feature type="transmembrane region" description="Helical" evidence="6">
    <location>
        <begin position="156"/>
        <end position="174"/>
    </location>
</feature>
<feature type="transmembrane region" description="Helical" evidence="6">
    <location>
        <begin position="338"/>
        <end position="357"/>
    </location>
</feature>
<dbReference type="Gene3D" id="1.20.1720.10">
    <property type="entry name" value="Multidrug resistance protein D"/>
    <property type="match status" value="1"/>
</dbReference>
<comment type="caution">
    <text evidence="7">The sequence shown here is derived from an EMBL/GenBank/DDBJ whole genome shotgun (WGS) entry which is preliminary data.</text>
</comment>
<dbReference type="OrthoDB" id="4161376at2759"/>
<evidence type="ECO:0000256" key="2">
    <source>
        <dbReference type="ARBA" id="ARBA00022448"/>
    </source>
</evidence>
<dbReference type="Gene3D" id="1.20.1250.20">
    <property type="entry name" value="MFS general substrate transporter like domains"/>
    <property type="match status" value="1"/>
</dbReference>
<accession>A0A9P4M860</accession>
<keyword evidence="5 6" id="KW-0472">Membrane</keyword>
<dbReference type="Pfam" id="PF06609">
    <property type="entry name" value="TRI12"/>
    <property type="match status" value="1"/>
</dbReference>
<feature type="transmembrane region" description="Helical" evidence="6">
    <location>
        <begin position="519"/>
        <end position="538"/>
    </location>
</feature>
<feature type="transmembrane region" description="Helical" evidence="6">
    <location>
        <begin position="259"/>
        <end position="276"/>
    </location>
</feature>
<keyword evidence="4 6" id="KW-1133">Transmembrane helix</keyword>
<evidence type="ECO:0000256" key="1">
    <source>
        <dbReference type="ARBA" id="ARBA00004141"/>
    </source>
</evidence>
<dbReference type="EMBL" id="ML978123">
    <property type="protein sequence ID" value="KAF2101366.1"/>
    <property type="molecule type" value="Genomic_DNA"/>
</dbReference>
<keyword evidence="8" id="KW-1185">Reference proteome</keyword>
<dbReference type="SUPFAM" id="SSF103473">
    <property type="entry name" value="MFS general substrate transporter"/>
    <property type="match status" value="1"/>
</dbReference>